<dbReference type="Proteomes" id="UP000298138">
    <property type="component" value="Unassembled WGS sequence"/>
</dbReference>
<feature type="domain" description="Peptidase M28" evidence="12">
    <location>
        <begin position="163"/>
        <end position="356"/>
    </location>
</feature>
<evidence type="ECO:0000256" key="3">
    <source>
        <dbReference type="ARBA" id="ARBA00022438"/>
    </source>
</evidence>
<dbReference type="EC" id="3.4.-.-" evidence="11"/>
<dbReference type="GO" id="GO:0046872">
    <property type="term" value="F:metal ion binding"/>
    <property type="evidence" value="ECO:0007669"/>
    <property type="project" value="UniProtKB-KW"/>
</dbReference>
<dbReference type="GO" id="GO:0004177">
    <property type="term" value="F:aminopeptidase activity"/>
    <property type="evidence" value="ECO:0007669"/>
    <property type="project" value="UniProtKB-KW"/>
</dbReference>
<dbReference type="PANTHER" id="PTHR12147">
    <property type="entry name" value="METALLOPEPTIDASE M28 FAMILY MEMBER"/>
    <property type="match status" value="1"/>
</dbReference>
<feature type="signal peptide" evidence="11">
    <location>
        <begin position="1"/>
        <end position="20"/>
    </location>
</feature>
<dbReference type="AlphaFoldDB" id="A0A4S2N042"/>
<keyword evidence="14" id="KW-1185">Reference proteome</keyword>
<dbReference type="PANTHER" id="PTHR12147:SF56">
    <property type="entry name" value="AMINOPEPTIDASE YDR415C-RELATED"/>
    <property type="match status" value="1"/>
</dbReference>
<evidence type="ECO:0000256" key="9">
    <source>
        <dbReference type="ARBA" id="ARBA00023157"/>
    </source>
</evidence>
<dbReference type="GO" id="GO:0006508">
    <property type="term" value="P:proteolysis"/>
    <property type="evidence" value="ECO:0007669"/>
    <property type="project" value="UniProtKB-KW"/>
</dbReference>
<evidence type="ECO:0000256" key="5">
    <source>
        <dbReference type="ARBA" id="ARBA00022723"/>
    </source>
</evidence>
<protein>
    <recommendedName>
        <fullName evidence="11">Peptide hydrolase</fullName>
        <ecNumber evidence="11">3.4.-.-</ecNumber>
    </recommendedName>
</protein>
<dbReference type="InterPro" id="IPR045175">
    <property type="entry name" value="M28_fam"/>
</dbReference>
<evidence type="ECO:0000256" key="4">
    <source>
        <dbReference type="ARBA" id="ARBA00022670"/>
    </source>
</evidence>
<dbReference type="InterPro" id="IPR007484">
    <property type="entry name" value="Peptidase_M28"/>
</dbReference>
<evidence type="ECO:0000256" key="10">
    <source>
        <dbReference type="ARBA" id="ARBA00043962"/>
    </source>
</evidence>
<keyword evidence="6 11" id="KW-0732">Signal</keyword>
<keyword evidence="9" id="KW-1015">Disulfide bond</keyword>
<keyword evidence="3" id="KW-0031">Aminopeptidase</keyword>
<keyword evidence="8 11" id="KW-0862">Zinc</keyword>
<sequence length="365" mass="39281">MRFINLLPIALLAATASTTAIPESAPKDGLRLIKTSDDAPGIWVTEDEKWDLFVKAHVPFVDVTDTQDLETLGAARLQKRQSGSFPSAPTHQSQVTPLISAINISNVQGWMTTMTNYHNRYYGSTYGVQAANWLYSVVQAQAGSNSRVTVRQYTHSSFSQKSIIAKIQGTGTGVVVIGAHLDSVGSTRTGRAPGADDNASGSLAILEAFRLVVASGITPTNSIEFHWYAGEEGGLLGSRDIFRAYASAGTNVKAMLNQDMTGYSPNNQFGVIADYTNSNLNTFVEKLVTAYTAKTSKRSYCNYGCSDHASANSAGFPAAMVFEDVFESSSPYIHSASDTVSTISFSNIKEHIKLTLGFAVEASYF</sequence>
<dbReference type="STRING" id="341454.A0A4S2N042"/>
<dbReference type="OrthoDB" id="2214at2759"/>
<keyword evidence="4 11" id="KW-0645">Protease</keyword>
<name>A0A4S2N042_9PEZI</name>
<evidence type="ECO:0000256" key="6">
    <source>
        <dbReference type="ARBA" id="ARBA00022729"/>
    </source>
</evidence>
<evidence type="ECO:0000256" key="7">
    <source>
        <dbReference type="ARBA" id="ARBA00022801"/>
    </source>
</evidence>
<evidence type="ECO:0000256" key="11">
    <source>
        <dbReference type="RuleBase" id="RU361240"/>
    </source>
</evidence>
<dbReference type="Gene3D" id="3.40.630.10">
    <property type="entry name" value="Zn peptidases"/>
    <property type="match status" value="1"/>
</dbReference>
<reference evidence="13 14" key="1">
    <citation type="submission" date="2019-04" db="EMBL/GenBank/DDBJ databases">
        <title>Comparative genomics and transcriptomics to analyze fruiting body development in filamentous ascomycetes.</title>
        <authorList>
            <consortium name="DOE Joint Genome Institute"/>
            <person name="Lutkenhaus R."/>
            <person name="Traeger S."/>
            <person name="Breuer J."/>
            <person name="Kuo A."/>
            <person name="Lipzen A."/>
            <person name="Pangilinan J."/>
            <person name="Dilworth D."/>
            <person name="Sandor L."/>
            <person name="Poggeler S."/>
            <person name="Barry K."/>
            <person name="Grigoriev I.V."/>
            <person name="Nowrousian M."/>
        </authorList>
    </citation>
    <scope>NUCLEOTIDE SEQUENCE [LARGE SCALE GENOMIC DNA]</scope>
    <source>
        <strain evidence="13 14">CBS 389.68</strain>
    </source>
</reference>
<dbReference type="Pfam" id="PF04389">
    <property type="entry name" value="Peptidase_M28"/>
    <property type="match status" value="1"/>
</dbReference>
<comment type="cofactor">
    <cofactor evidence="1">
        <name>Zn(2+)</name>
        <dbReference type="ChEBI" id="CHEBI:29105"/>
    </cofactor>
</comment>
<proteinExistence type="inferred from homology"/>
<dbReference type="SUPFAM" id="SSF53187">
    <property type="entry name" value="Zn-dependent exopeptidases"/>
    <property type="match status" value="1"/>
</dbReference>
<comment type="similarity">
    <text evidence="10">Belongs to the peptidase M28 family. M28E subfamily.</text>
</comment>
<accession>A0A4S2N042</accession>
<dbReference type="GO" id="GO:0008235">
    <property type="term" value="F:metalloexopeptidase activity"/>
    <property type="evidence" value="ECO:0007669"/>
    <property type="project" value="InterPro"/>
</dbReference>
<comment type="subunit">
    <text evidence="2">Monomer.</text>
</comment>
<evidence type="ECO:0000256" key="2">
    <source>
        <dbReference type="ARBA" id="ARBA00011245"/>
    </source>
</evidence>
<evidence type="ECO:0000259" key="12">
    <source>
        <dbReference type="Pfam" id="PF04389"/>
    </source>
</evidence>
<evidence type="ECO:0000256" key="8">
    <source>
        <dbReference type="ARBA" id="ARBA00022833"/>
    </source>
</evidence>
<keyword evidence="5 11" id="KW-0479">Metal-binding</keyword>
<dbReference type="EMBL" id="ML220116">
    <property type="protein sequence ID" value="TGZ82293.1"/>
    <property type="molecule type" value="Genomic_DNA"/>
</dbReference>
<evidence type="ECO:0000313" key="14">
    <source>
        <dbReference type="Proteomes" id="UP000298138"/>
    </source>
</evidence>
<keyword evidence="7 11" id="KW-0378">Hydrolase</keyword>
<evidence type="ECO:0000256" key="1">
    <source>
        <dbReference type="ARBA" id="ARBA00001947"/>
    </source>
</evidence>
<feature type="chain" id="PRO_5021041162" description="Peptide hydrolase" evidence="11">
    <location>
        <begin position="21"/>
        <end position="365"/>
    </location>
</feature>
<evidence type="ECO:0000313" key="13">
    <source>
        <dbReference type="EMBL" id="TGZ82293.1"/>
    </source>
</evidence>
<dbReference type="InParanoid" id="A0A4S2N042"/>
<organism evidence="13 14">
    <name type="scientific">Ascodesmis nigricans</name>
    <dbReference type="NCBI Taxonomy" id="341454"/>
    <lineage>
        <taxon>Eukaryota</taxon>
        <taxon>Fungi</taxon>
        <taxon>Dikarya</taxon>
        <taxon>Ascomycota</taxon>
        <taxon>Pezizomycotina</taxon>
        <taxon>Pezizomycetes</taxon>
        <taxon>Pezizales</taxon>
        <taxon>Ascodesmidaceae</taxon>
        <taxon>Ascodesmis</taxon>
    </lineage>
</organism>
<gene>
    <name evidence="13" type="ORF">EX30DRAFT_305594</name>
</gene>